<keyword evidence="1" id="KW-0812">Transmembrane</keyword>
<proteinExistence type="predicted"/>
<evidence type="ECO:0000259" key="2">
    <source>
        <dbReference type="Pfam" id="PF10277"/>
    </source>
</evidence>
<evidence type="ECO:0000313" key="3">
    <source>
        <dbReference type="EMBL" id="SVA54040.1"/>
    </source>
</evidence>
<protein>
    <recommendedName>
        <fullName evidence="2">CWH43-like N-terminal domain-containing protein</fullName>
    </recommendedName>
</protein>
<gene>
    <name evidence="3" type="ORF">METZ01_LOCUS106894</name>
</gene>
<evidence type="ECO:0000256" key="1">
    <source>
        <dbReference type="SAM" id="Phobius"/>
    </source>
</evidence>
<keyword evidence="1" id="KW-0472">Membrane</keyword>
<name>A0A381WNG6_9ZZZZ</name>
<organism evidence="3">
    <name type="scientific">marine metagenome</name>
    <dbReference type="NCBI Taxonomy" id="408172"/>
    <lineage>
        <taxon>unclassified sequences</taxon>
        <taxon>metagenomes</taxon>
        <taxon>ecological metagenomes</taxon>
    </lineage>
</organism>
<feature type="non-terminal residue" evidence="3">
    <location>
        <position position="1"/>
    </location>
</feature>
<dbReference type="Pfam" id="PF10277">
    <property type="entry name" value="Frag1"/>
    <property type="match status" value="1"/>
</dbReference>
<dbReference type="EMBL" id="UINC01012365">
    <property type="protein sequence ID" value="SVA54040.1"/>
    <property type="molecule type" value="Genomic_DNA"/>
</dbReference>
<feature type="non-terminal residue" evidence="3">
    <location>
        <position position="204"/>
    </location>
</feature>
<reference evidence="3" key="1">
    <citation type="submission" date="2018-05" db="EMBL/GenBank/DDBJ databases">
        <authorList>
            <person name="Lanie J.A."/>
            <person name="Ng W.-L."/>
            <person name="Kazmierczak K.M."/>
            <person name="Andrzejewski T.M."/>
            <person name="Davidsen T.M."/>
            <person name="Wayne K.J."/>
            <person name="Tettelin H."/>
            <person name="Glass J.I."/>
            <person name="Rusch D."/>
            <person name="Podicherti R."/>
            <person name="Tsui H.-C.T."/>
            <person name="Winkler M.E."/>
        </authorList>
    </citation>
    <scope>NUCLEOTIDE SEQUENCE</scope>
</reference>
<feature type="transmembrane region" description="Helical" evidence="1">
    <location>
        <begin position="119"/>
        <end position="138"/>
    </location>
</feature>
<dbReference type="AlphaFoldDB" id="A0A381WNG6"/>
<keyword evidence="1" id="KW-1133">Transmembrane helix</keyword>
<accession>A0A381WNG6</accession>
<feature type="transmembrane region" description="Helical" evidence="1">
    <location>
        <begin position="150"/>
        <end position="167"/>
    </location>
</feature>
<feature type="transmembrane region" description="Helical" evidence="1">
    <location>
        <begin position="84"/>
        <end position="107"/>
    </location>
</feature>
<feature type="domain" description="CWH43-like N-terminal" evidence="2">
    <location>
        <begin position="35"/>
        <end position="164"/>
    </location>
</feature>
<feature type="transmembrane region" description="Helical" evidence="1">
    <location>
        <begin position="50"/>
        <end position="72"/>
    </location>
</feature>
<dbReference type="InterPro" id="IPR019402">
    <property type="entry name" value="CWH43_N"/>
</dbReference>
<feature type="transmembrane region" description="Helical" evidence="1">
    <location>
        <begin position="179"/>
        <end position="200"/>
    </location>
</feature>
<sequence>VAIFVILQIIGMMVYPGGTIHDDSTVGYSFTRNFFSDLGTYAAYNDEPNFLSMALFIISLTLVGTTFMLYYLSLPQLFKEDPLNYKLSILGTIFAIGGSIGLIGTGLTPADLVLDTHIFFANNIFYCFMITALCYTIVTYRSNIFEKKYAWGYGIFFILIALYVGVLEWAPPPRSSQPALVFQVITQKLIVLTFCLAIVYQTFG</sequence>